<dbReference type="SUPFAM" id="SSF51735">
    <property type="entry name" value="NAD(P)-binding Rossmann-fold domains"/>
    <property type="match status" value="1"/>
</dbReference>
<proteinExistence type="predicted"/>
<dbReference type="Gene3D" id="1.10.1040.10">
    <property type="entry name" value="N-(1-d-carboxylethyl)-l-norvaline Dehydrogenase, domain 2"/>
    <property type="match status" value="1"/>
</dbReference>
<evidence type="ECO:0000256" key="1">
    <source>
        <dbReference type="ARBA" id="ARBA00023002"/>
    </source>
</evidence>
<evidence type="ECO:0000259" key="4">
    <source>
        <dbReference type="Pfam" id="PF08125"/>
    </source>
</evidence>
<dbReference type="SUPFAM" id="SSF48179">
    <property type="entry name" value="6-phosphogluconate dehydrogenase C-terminal domain-like"/>
    <property type="match status" value="1"/>
</dbReference>
<evidence type="ECO:0000313" key="5">
    <source>
        <dbReference type="EMBL" id="ART64639.1"/>
    </source>
</evidence>
<gene>
    <name evidence="5" type="ORF">B9H00_07055</name>
</gene>
<evidence type="ECO:0000256" key="2">
    <source>
        <dbReference type="ARBA" id="ARBA00023027"/>
    </source>
</evidence>
<dbReference type="OrthoDB" id="9768714at2"/>
<evidence type="ECO:0000313" key="6">
    <source>
        <dbReference type="Proteomes" id="UP000194457"/>
    </source>
</evidence>
<dbReference type="Proteomes" id="UP000194457">
    <property type="component" value="Chromosome"/>
</dbReference>
<dbReference type="InterPro" id="IPR013118">
    <property type="entry name" value="Mannitol_DH_C"/>
</dbReference>
<dbReference type="PANTHER" id="PTHR30524">
    <property type="entry name" value="MANNITOL-1-PHOSPHATE 5-DEHYDROGENASE"/>
    <property type="match status" value="1"/>
</dbReference>
<dbReference type="AlphaFoldDB" id="A0A240UUC8"/>
<dbReference type="InterPro" id="IPR013328">
    <property type="entry name" value="6PGD_dom2"/>
</dbReference>
<keyword evidence="2" id="KW-0520">NAD</keyword>
<dbReference type="GO" id="GO:0016491">
    <property type="term" value="F:oxidoreductase activity"/>
    <property type="evidence" value="ECO:0007669"/>
    <property type="project" value="UniProtKB-KW"/>
</dbReference>
<dbReference type="Gene3D" id="3.40.50.720">
    <property type="entry name" value="NAD(P)-binding Rossmann-like Domain"/>
    <property type="match status" value="1"/>
</dbReference>
<dbReference type="PANTHER" id="PTHR30524:SF0">
    <property type="entry name" value="ALTRONATE OXIDOREDUCTASE-RELATED"/>
    <property type="match status" value="1"/>
</dbReference>
<dbReference type="InterPro" id="IPR013131">
    <property type="entry name" value="Mannitol_DH_N"/>
</dbReference>
<dbReference type="Pfam" id="PF08125">
    <property type="entry name" value="Mannitol_dh_C"/>
    <property type="match status" value="1"/>
</dbReference>
<evidence type="ECO:0000259" key="3">
    <source>
        <dbReference type="Pfam" id="PF01232"/>
    </source>
</evidence>
<dbReference type="EMBL" id="CP021358">
    <property type="protein sequence ID" value="ART64639.1"/>
    <property type="molecule type" value="Genomic_DNA"/>
</dbReference>
<dbReference type="Pfam" id="PF01232">
    <property type="entry name" value="Mannitol_dh"/>
    <property type="match status" value="1"/>
</dbReference>
<accession>A0A240UUC8</accession>
<reference evidence="5 6" key="1">
    <citation type="submission" date="2017-05" db="EMBL/GenBank/DDBJ databases">
        <authorList>
            <person name="Song R."/>
            <person name="Chenine A.L."/>
            <person name="Ruprecht R.M."/>
        </authorList>
    </citation>
    <scope>NUCLEOTIDE SEQUENCE [LARGE SCALE GENOMIC DNA]</scope>
    <source>
        <strain evidence="5">SW32</strain>
    </source>
</reference>
<dbReference type="InterPro" id="IPR008927">
    <property type="entry name" value="6-PGluconate_DH-like_C_sf"/>
</dbReference>
<keyword evidence="1" id="KW-0560">Oxidoreductase</keyword>
<keyword evidence="6" id="KW-1185">Reference proteome</keyword>
<sequence length="376" mass="42224">MNGVDVPSAGILQFGTSRFLLAHVDAFVSASLAAGHTQKRVVVVQSSPRPTGRDKAHALMRLRRYPLRIRGRRDGQDIDETHQIDALAGCLIADEQWATLEALFVEHITHVVSNTADRGYEVAEGDSPCAALPRSFPCRLLKLLRARFEAGREGVTLMPCELLSDNGQVLRRLMLDLAGEHYADDAFRDWLKIQCLWVDTLVDRIVSEALEPVGAVAEPYALWAVRRVPGLEMPCCHPDVHLVDEVEPFEKQKLHILNLSHTFLVHQWQSQSLTDEITFVREAVADPRLRAPLEALLDEVVALLARAFPMLDPAAYRATTLERFENPFLDHRLADIADNHDAKCQRRVMPLLALAEQHDMNLPLLRAFAAEIDGRR</sequence>
<organism evidence="5 6">
    <name type="scientific">Kushneria marisflavi</name>
    <dbReference type="NCBI Taxonomy" id="157779"/>
    <lineage>
        <taxon>Bacteria</taxon>
        <taxon>Pseudomonadati</taxon>
        <taxon>Pseudomonadota</taxon>
        <taxon>Gammaproteobacteria</taxon>
        <taxon>Oceanospirillales</taxon>
        <taxon>Halomonadaceae</taxon>
        <taxon>Kushneria</taxon>
    </lineage>
</organism>
<dbReference type="KEGG" id="kma:B9H00_07055"/>
<name>A0A240UUC8_9GAMM</name>
<feature type="domain" description="Mannitol dehydrogenase N-terminal" evidence="3">
    <location>
        <begin position="104"/>
        <end position="226"/>
    </location>
</feature>
<dbReference type="InterPro" id="IPR036291">
    <property type="entry name" value="NAD(P)-bd_dom_sf"/>
</dbReference>
<protein>
    <submittedName>
        <fullName evidence="5">Mannitol dehydrogenase</fullName>
    </submittedName>
</protein>
<feature type="domain" description="Mannitol dehydrogenase C-terminal" evidence="4">
    <location>
        <begin position="245"/>
        <end position="368"/>
    </location>
</feature>